<evidence type="ECO:0000313" key="6">
    <source>
        <dbReference type="EMBL" id="CKR63703.1"/>
    </source>
</evidence>
<reference evidence="9 13" key="5">
    <citation type="submission" date="2018-08" db="EMBL/GenBank/DDBJ databases">
        <authorList>
            <person name="Fokvardsen B D."/>
            <person name="Norman A."/>
        </authorList>
    </citation>
    <scope>NUCLEOTIDE SEQUENCE [LARGE SCALE GENOMIC DNA]</scope>
    <source>
        <strain evidence="9 13">DKC2</strain>
    </source>
</reference>
<evidence type="ECO:0000313" key="9">
    <source>
        <dbReference type="EMBL" id="VCU49313.1"/>
    </source>
</evidence>
<proteinExistence type="predicted"/>
<sequence>MRNTRRRELVTTRRALVLAGGGLAGIAWETGVLRGIADESPAAARLLLDSDVLVGTSAGATVAAQISSGCPLDTLYERQLAETSAEIDPGVDIDAITDLFLTAVTEPHISTRRRLQRIGAVALAVDTVPESVRRQVIAQRLPSHDWPDRVLRVTAIDIATGELVVFHRESNVALVDAVAASCSVPGAWPPVTIAGRRYMDGGVASSVNLGVADDCDAAVVLVPAGADAPSPFGGGAAAEIAAATGMVFAVFADDDSLAAFGPNPLDPLCRVNSAMAGRQQGRREAQAVARLLGV</sequence>
<organism evidence="7 11">
    <name type="scientific">Mycobacterium tuberculosis</name>
    <dbReference type="NCBI Taxonomy" id="1773"/>
    <lineage>
        <taxon>Bacteria</taxon>
        <taxon>Bacillati</taxon>
        <taxon>Actinomycetota</taxon>
        <taxon>Actinomycetes</taxon>
        <taxon>Mycobacteriales</taxon>
        <taxon>Mycobacteriaceae</taxon>
        <taxon>Mycobacterium</taxon>
        <taxon>Mycobacterium tuberculosis complex</taxon>
    </lineage>
</organism>
<feature type="active site" description="Nucleophile" evidence="4">
    <location>
        <position position="57"/>
    </location>
</feature>
<evidence type="ECO:0000256" key="3">
    <source>
        <dbReference type="ARBA" id="ARBA00023098"/>
    </source>
</evidence>
<dbReference type="Proteomes" id="UP000189452">
    <property type="component" value="Chromosome"/>
</dbReference>
<evidence type="ECO:0000313" key="11">
    <source>
        <dbReference type="Proteomes" id="UP000050139"/>
    </source>
</evidence>
<reference evidence="6 10" key="1">
    <citation type="submission" date="2015-03" db="EMBL/GenBank/DDBJ databases">
        <authorList>
            <consortium name="Pathogen Informatics"/>
        </authorList>
    </citation>
    <scope>NUCLEOTIDE SEQUENCE [LARGE SCALE GENOMIC DNA]</scope>
    <source>
        <strain evidence="6 10">Bir 187</strain>
    </source>
</reference>
<evidence type="ECO:0000259" key="5">
    <source>
        <dbReference type="PROSITE" id="PS51635"/>
    </source>
</evidence>
<feature type="domain" description="PNPLA" evidence="5">
    <location>
        <begin position="16"/>
        <end position="215"/>
    </location>
</feature>
<dbReference type="OMA" id="SHEWPER"/>
<dbReference type="InterPro" id="IPR016035">
    <property type="entry name" value="Acyl_Trfase/lysoPLipase"/>
</dbReference>
<feature type="short sequence motif" description="GXSXG" evidence="4">
    <location>
        <begin position="55"/>
        <end position="59"/>
    </location>
</feature>
<evidence type="ECO:0000256" key="4">
    <source>
        <dbReference type="PROSITE-ProRule" id="PRU01161"/>
    </source>
</evidence>
<gene>
    <name evidence="8" type="ORF">A4S10_01131</name>
    <name evidence="9" type="ORF">DKC2_1133</name>
    <name evidence="6" type="ORF">ERS027661_01804</name>
    <name evidence="7" type="ORF">ERS094118_03986</name>
</gene>
<dbReference type="Pfam" id="PF01734">
    <property type="entry name" value="Patatin"/>
    <property type="match status" value="1"/>
</dbReference>
<evidence type="ECO:0000313" key="8">
    <source>
        <dbReference type="EMBL" id="OMH58968.1"/>
    </source>
</evidence>
<dbReference type="InterPro" id="IPR050301">
    <property type="entry name" value="NTE"/>
</dbReference>
<dbReference type="EMBL" id="LWDQ01000001">
    <property type="protein sequence ID" value="OMH58968.1"/>
    <property type="molecule type" value="Genomic_DNA"/>
</dbReference>
<dbReference type="EMBL" id="LR027516">
    <property type="protein sequence ID" value="VCU49313.1"/>
    <property type="molecule type" value="Genomic_DNA"/>
</dbReference>
<keyword evidence="2 4" id="KW-0442">Lipid degradation</keyword>
<protein>
    <submittedName>
        <fullName evidence="7">Esterase of the alpha-beta hydrolase superfamily</fullName>
    </submittedName>
</protein>
<accession>A0A0E9AFD1</accession>
<dbReference type="InterPro" id="IPR002641">
    <property type="entry name" value="PNPLA_dom"/>
</dbReference>
<evidence type="ECO:0000313" key="12">
    <source>
        <dbReference type="Proteomes" id="UP000189452"/>
    </source>
</evidence>
<keyword evidence="1 4" id="KW-0378">Hydrolase</keyword>
<keyword evidence="3 4" id="KW-0443">Lipid metabolism</keyword>
<dbReference type="Proteomes" id="UP000300237">
    <property type="component" value="Chromosome"/>
</dbReference>
<evidence type="ECO:0000313" key="10">
    <source>
        <dbReference type="Proteomes" id="UP000049023"/>
    </source>
</evidence>
<dbReference type="SUPFAM" id="SSF52151">
    <property type="entry name" value="FabD/lysophospholipase-like"/>
    <property type="match status" value="1"/>
</dbReference>
<dbReference type="Proteomes" id="UP000049023">
    <property type="component" value="Unassembled WGS sequence"/>
</dbReference>
<dbReference type="PANTHER" id="PTHR14226">
    <property type="entry name" value="NEUROPATHY TARGET ESTERASE/SWISS CHEESE D.MELANOGASTER"/>
    <property type="match status" value="1"/>
</dbReference>
<feature type="active site" description="Proton acceptor" evidence="4">
    <location>
        <position position="200"/>
    </location>
</feature>
<name>A0A0E9AFD1_MYCTX</name>
<dbReference type="GO" id="GO:0016787">
    <property type="term" value="F:hydrolase activity"/>
    <property type="evidence" value="ECO:0007669"/>
    <property type="project" value="UniProtKB-UniRule"/>
</dbReference>
<dbReference type="EMBL" id="CNFU01000331">
    <property type="protein sequence ID" value="CKR63703.1"/>
    <property type="molecule type" value="Genomic_DNA"/>
</dbReference>
<feature type="short sequence motif" description="DGA/G" evidence="4">
    <location>
        <begin position="200"/>
        <end position="202"/>
    </location>
</feature>
<dbReference type="GO" id="GO:0016042">
    <property type="term" value="P:lipid catabolic process"/>
    <property type="evidence" value="ECO:0007669"/>
    <property type="project" value="UniProtKB-UniRule"/>
</dbReference>
<dbReference type="EMBL" id="COPH01000048">
    <property type="protein sequence ID" value="CLX08722.1"/>
    <property type="molecule type" value="Genomic_DNA"/>
</dbReference>
<dbReference type="PANTHER" id="PTHR14226:SF57">
    <property type="entry name" value="BLR7027 PROTEIN"/>
    <property type="match status" value="1"/>
</dbReference>
<feature type="short sequence motif" description="GXGXXG" evidence="4">
    <location>
        <begin position="20"/>
        <end position="25"/>
    </location>
</feature>
<dbReference type="Gene3D" id="3.40.1090.10">
    <property type="entry name" value="Cytosolic phospholipase A2 catalytic domain"/>
    <property type="match status" value="2"/>
</dbReference>
<evidence type="ECO:0000313" key="13">
    <source>
        <dbReference type="Proteomes" id="UP000300237"/>
    </source>
</evidence>
<reference evidence="8 12" key="4">
    <citation type="submission" date="2017-02" db="EMBL/GenBank/DDBJ databases">
        <title>Protein polymorphisms may explain contrasting epidemiological fitness of two variants of a multidrug-resistant Mycobacterium tuberculosis strain.</title>
        <authorList>
            <person name="Bigi M.M."/>
            <person name="Lopez B."/>
            <person name="Blanco F.C."/>
            <person name="Sasiain M.C."/>
            <person name="De La Barrera S."/>
            <person name="Ritacco V."/>
            <person name="Bigi F."/>
            <person name="Soria M.A."/>
        </authorList>
    </citation>
    <scope>NUCLEOTIDE SEQUENCE [LARGE SCALE GENOMIC DNA]</scope>
    <source>
        <strain evidence="8 12">6548</strain>
    </source>
</reference>
<dbReference type="PROSITE" id="PS51635">
    <property type="entry name" value="PNPLA"/>
    <property type="match status" value="1"/>
</dbReference>
<dbReference type="Proteomes" id="UP000050139">
    <property type="component" value="Unassembled WGS sequence"/>
</dbReference>
<evidence type="ECO:0000313" key="7">
    <source>
        <dbReference type="EMBL" id="CLX08722.1"/>
    </source>
</evidence>
<evidence type="ECO:0000256" key="2">
    <source>
        <dbReference type="ARBA" id="ARBA00022963"/>
    </source>
</evidence>
<reference evidence="8 12" key="3">
    <citation type="submission" date="2016-04" db="EMBL/GenBank/DDBJ databases">
        <authorList>
            <person name="Bigi M."/>
            <person name="Bigi F."/>
            <person name="Soria M.A."/>
        </authorList>
    </citation>
    <scope>NUCLEOTIDE SEQUENCE [LARGE SCALE GENOMIC DNA]</scope>
    <source>
        <strain evidence="8 12">6548</strain>
    </source>
</reference>
<evidence type="ECO:0000256" key="1">
    <source>
        <dbReference type="ARBA" id="ARBA00022801"/>
    </source>
</evidence>
<dbReference type="AlphaFoldDB" id="A0A0E9AFD1"/>
<reference evidence="7 11" key="2">
    <citation type="submission" date="2015-03" db="EMBL/GenBank/DDBJ databases">
        <authorList>
            <consortium name="Pathogen Informatics"/>
            <person name="Murphy D."/>
        </authorList>
    </citation>
    <scope>NUCLEOTIDE SEQUENCE [LARGE SCALE GENOMIC DNA]</scope>
    <source>
        <strain evidence="7 11">0268S</strain>
    </source>
</reference>